<keyword evidence="3" id="KW-1185">Reference proteome</keyword>
<feature type="compositionally biased region" description="Basic and acidic residues" evidence="1">
    <location>
        <begin position="238"/>
        <end position="247"/>
    </location>
</feature>
<dbReference type="PANTHER" id="PTHR12398">
    <property type="entry name" value="PROTEIN PHOSPHATASE INHIBITOR"/>
    <property type="match status" value="1"/>
</dbReference>
<dbReference type="InterPro" id="IPR007062">
    <property type="entry name" value="PPI-2"/>
</dbReference>
<dbReference type="Proteomes" id="UP000054217">
    <property type="component" value="Unassembled WGS sequence"/>
</dbReference>
<protein>
    <recommendedName>
        <fullName evidence="4">Protein phosphatase inhibitor 2 (IPP-2)</fullName>
    </recommendedName>
</protein>
<dbReference type="STRING" id="870435.A0A0C3JTE8"/>
<feature type="region of interest" description="Disordered" evidence="1">
    <location>
        <begin position="194"/>
        <end position="265"/>
    </location>
</feature>
<sequence>MTGPEIIQDRTHCQPLPRSASNPRPKGILKNAGPQLSATQQHSLQWDEENLALTEVQKDSLMKITEPKTPYVRYNAETDEIEGDIPNLDLSARSHSPTTYSHSQSESPTSMVASGPSSRRASFSSVGRNSSGRSASVGSSRSTSFNLPNEARGEIRSVNATPEEWVEEEEEMDEETAAKHAAFLRARGRHYSNEAEAMKKAAQLMEEDSDLNSDSDEDKDGSNDAEGYNGNASARTGRRGEKPKESETAGQPDKYGFTNGIKHGH</sequence>
<dbReference type="Pfam" id="PF04979">
    <property type="entry name" value="IPP-2"/>
    <property type="match status" value="1"/>
</dbReference>
<reference evidence="2 3" key="1">
    <citation type="submission" date="2014-04" db="EMBL/GenBank/DDBJ databases">
        <authorList>
            <consortium name="DOE Joint Genome Institute"/>
            <person name="Kuo A."/>
            <person name="Kohler A."/>
            <person name="Costa M.D."/>
            <person name="Nagy L.G."/>
            <person name="Floudas D."/>
            <person name="Copeland A."/>
            <person name="Barry K.W."/>
            <person name="Cichocki N."/>
            <person name="Veneault-Fourrey C."/>
            <person name="LaButti K."/>
            <person name="Lindquist E.A."/>
            <person name="Lipzen A."/>
            <person name="Lundell T."/>
            <person name="Morin E."/>
            <person name="Murat C."/>
            <person name="Sun H."/>
            <person name="Tunlid A."/>
            <person name="Henrissat B."/>
            <person name="Grigoriev I.V."/>
            <person name="Hibbett D.S."/>
            <person name="Martin F."/>
            <person name="Nordberg H.P."/>
            <person name="Cantor M.N."/>
            <person name="Hua S.X."/>
        </authorList>
    </citation>
    <scope>NUCLEOTIDE SEQUENCE [LARGE SCALE GENOMIC DNA]</scope>
    <source>
        <strain evidence="2 3">Marx 270</strain>
    </source>
</reference>
<dbReference type="EMBL" id="KN831947">
    <property type="protein sequence ID" value="KIO12403.1"/>
    <property type="molecule type" value="Genomic_DNA"/>
</dbReference>
<evidence type="ECO:0008006" key="4">
    <source>
        <dbReference type="Google" id="ProtNLM"/>
    </source>
</evidence>
<dbReference type="PANTHER" id="PTHR12398:SF20">
    <property type="entry name" value="PROTEIN PHOSPHATASE 1 REGULATORY INHIBITOR SUBUNIT 2"/>
    <property type="match status" value="1"/>
</dbReference>
<feature type="region of interest" description="Disordered" evidence="1">
    <location>
        <begin position="75"/>
        <end position="177"/>
    </location>
</feature>
<reference evidence="3" key="2">
    <citation type="submission" date="2015-01" db="EMBL/GenBank/DDBJ databases">
        <title>Evolutionary Origins and Diversification of the Mycorrhizal Mutualists.</title>
        <authorList>
            <consortium name="DOE Joint Genome Institute"/>
            <consortium name="Mycorrhizal Genomics Consortium"/>
            <person name="Kohler A."/>
            <person name="Kuo A."/>
            <person name="Nagy L.G."/>
            <person name="Floudas D."/>
            <person name="Copeland A."/>
            <person name="Barry K.W."/>
            <person name="Cichocki N."/>
            <person name="Veneault-Fourrey C."/>
            <person name="LaButti K."/>
            <person name="Lindquist E.A."/>
            <person name="Lipzen A."/>
            <person name="Lundell T."/>
            <person name="Morin E."/>
            <person name="Murat C."/>
            <person name="Riley R."/>
            <person name="Ohm R."/>
            <person name="Sun H."/>
            <person name="Tunlid A."/>
            <person name="Henrissat B."/>
            <person name="Grigoriev I.V."/>
            <person name="Hibbett D.S."/>
            <person name="Martin F."/>
        </authorList>
    </citation>
    <scope>NUCLEOTIDE SEQUENCE [LARGE SCALE GENOMIC DNA]</scope>
    <source>
        <strain evidence="3">Marx 270</strain>
    </source>
</reference>
<feature type="region of interest" description="Disordered" evidence="1">
    <location>
        <begin position="1"/>
        <end position="42"/>
    </location>
</feature>
<name>A0A0C3JTE8_PISTI</name>
<dbReference type="HOGENOM" id="CLU_075836_0_0_1"/>
<dbReference type="InParanoid" id="A0A0C3JTE8"/>
<accession>A0A0C3JTE8</accession>
<evidence type="ECO:0000313" key="2">
    <source>
        <dbReference type="EMBL" id="KIO12403.1"/>
    </source>
</evidence>
<proteinExistence type="predicted"/>
<evidence type="ECO:0000256" key="1">
    <source>
        <dbReference type="SAM" id="MobiDB-lite"/>
    </source>
</evidence>
<dbReference type="GO" id="GO:0004864">
    <property type="term" value="F:protein phosphatase inhibitor activity"/>
    <property type="evidence" value="ECO:0007669"/>
    <property type="project" value="InterPro"/>
</dbReference>
<evidence type="ECO:0000313" key="3">
    <source>
        <dbReference type="Proteomes" id="UP000054217"/>
    </source>
</evidence>
<dbReference type="GO" id="GO:0009966">
    <property type="term" value="P:regulation of signal transduction"/>
    <property type="evidence" value="ECO:0007669"/>
    <property type="project" value="InterPro"/>
</dbReference>
<dbReference type="Gene3D" id="6.10.250.1050">
    <property type="match status" value="1"/>
</dbReference>
<feature type="compositionally biased region" description="Low complexity" evidence="1">
    <location>
        <begin position="113"/>
        <end position="145"/>
    </location>
</feature>
<feature type="compositionally biased region" description="Acidic residues" evidence="1">
    <location>
        <begin position="164"/>
        <end position="175"/>
    </location>
</feature>
<dbReference type="OrthoDB" id="551302at2759"/>
<gene>
    <name evidence="2" type="ORF">M404DRAFT_993398</name>
</gene>
<organism evidence="2 3">
    <name type="scientific">Pisolithus tinctorius Marx 270</name>
    <dbReference type="NCBI Taxonomy" id="870435"/>
    <lineage>
        <taxon>Eukaryota</taxon>
        <taxon>Fungi</taxon>
        <taxon>Dikarya</taxon>
        <taxon>Basidiomycota</taxon>
        <taxon>Agaricomycotina</taxon>
        <taxon>Agaricomycetes</taxon>
        <taxon>Agaricomycetidae</taxon>
        <taxon>Boletales</taxon>
        <taxon>Sclerodermatineae</taxon>
        <taxon>Pisolithaceae</taxon>
        <taxon>Pisolithus</taxon>
    </lineage>
</organism>
<dbReference type="AlphaFoldDB" id="A0A0C3JTE8"/>
<feature type="compositionally biased region" description="Acidic residues" evidence="1">
    <location>
        <begin position="205"/>
        <end position="219"/>
    </location>
</feature>
<feature type="compositionally biased region" description="Polar residues" evidence="1">
    <location>
        <begin position="93"/>
        <end position="112"/>
    </location>
</feature>